<evidence type="ECO:0000256" key="1">
    <source>
        <dbReference type="ARBA" id="ARBA00022553"/>
    </source>
</evidence>
<accession>A0ABX7S946</accession>
<keyword evidence="5" id="KW-0378">Hydrolase</keyword>
<dbReference type="PANTHER" id="PTHR34139">
    <property type="entry name" value="UPF0331 PROTEIN MJ0127"/>
    <property type="match status" value="1"/>
</dbReference>
<organism evidence="6 7">
    <name type="scientific">Thermosipho ferrireducens</name>
    <dbReference type="NCBI Taxonomy" id="2571116"/>
    <lineage>
        <taxon>Bacteria</taxon>
        <taxon>Thermotogati</taxon>
        <taxon>Thermotogota</taxon>
        <taxon>Thermotogae</taxon>
        <taxon>Thermotogales</taxon>
        <taxon>Fervidobacteriaceae</taxon>
        <taxon>Thermosipho</taxon>
    </lineage>
</organism>
<keyword evidence="4" id="KW-0547">Nucleotide-binding</keyword>
<protein>
    <submittedName>
        <fullName evidence="6">DUF86 domain-containing protein</fullName>
    </submittedName>
</protein>
<evidence type="ECO:0000313" key="7">
    <source>
        <dbReference type="Proteomes" id="UP000671862"/>
    </source>
</evidence>
<evidence type="ECO:0000256" key="2">
    <source>
        <dbReference type="ARBA" id="ARBA00022649"/>
    </source>
</evidence>
<sequence length="118" mass="14196">MSKRGDREFLLDILEACRRIERYVNNLNYDYFQKNYEKQDAVIRNIEIIGEAAKNVSTKLKNKYTEIDWKKIAGMRDKLIHFYFGIKLEIVWVVVQNEIPLLKRKIFKILKELEEIGK</sequence>
<evidence type="ECO:0000256" key="4">
    <source>
        <dbReference type="ARBA" id="ARBA00022741"/>
    </source>
</evidence>
<evidence type="ECO:0000256" key="5">
    <source>
        <dbReference type="ARBA" id="ARBA00022801"/>
    </source>
</evidence>
<dbReference type="Pfam" id="PF01934">
    <property type="entry name" value="HepT-like"/>
    <property type="match status" value="1"/>
</dbReference>
<dbReference type="PANTHER" id="PTHR34139:SF1">
    <property type="entry name" value="RNASE MJ1380-RELATED"/>
    <property type="match status" value="1"/>
</dbReference>
<reference evidence="6 7" key="1">
    <citation type="submission" date="2021-03" db="EMBL/GenBank/DDBJ databases">
        <title>Thermosipho ferrireducens sp.nov., an anaerobic thermophilic iron-reducing bacterium isolated from a deep-sea hydrothermal sulfide deposits.</title>
        <authorList>
            <person name="Zeng X."/>
            <person name="Chen Y."/>
            <person name="Shao Z."/>
        </authorList>
    </citation>
    <scope>NUCLEOTIDE SEQUENCE [LARGE SCALE GENOMIC DNA]</scope>
    <source>
        <strain evidence="6 7">JL129W03</strain>
    </source>
</reference>
<keyword evidence="2" id="KW-1277">Toxin-antitoxin system</keyword>
<dbReference type="InterPro" id="IPR051813">
    <property type="entry name" value="HepT_RNase_toxin"/>
</dbReference>
<evidence type="ECO:0000313" key="6">
    <source>
        <dbReference type="EMBL" id="QTA38390.1"/>
    </source>
</evidence>
<keyword evidence="1" id="KW-0597">Phosphoprotein</keyword>
<dbReference type="InterPro" id="IPR008201">
    <property type="entry name" value="HepT-like"/>
</dbReference>
<name>A0ABX7S946_9BACT</name>
<dbReference type="Proteomes" id="UP000671862">
    <property type="component" value="Chromosome"/>
</dbReference>
<proteinExistence type="predicted"/>
<keyword evidence="7" id="KW-1185">Reference proteome</keyword>
<gene>
    <name evidence="6" type="ORF">JYK00_02375</name>
</gene>
<keyword evidence="3" id="KW-0540">Nuclease</keyword>
<dbReference type="RefSeq" id="WP_207567109.1">
    <property type="nucleotide sequence ID" value="NZ_CP071446.1"/>
</dbReference>
<dbReference type="EMBL" id="CP071446">
    <property type="protein sequence ID" value="QTA38390.1"/>
    <property type="molecule type" value="Genomic_DNA"/>
</dbReference>
<evidence type="ECO:0000256" key="3">
    <source>
        <dbReference type="ARBA" id="ARBA00022722"/>
    </source>
</evidence>